<evidence type="ECO:0000313" key="3">
    <source>
        <dbReference type="EMBL" id="NGM20402.1"/>
    </source>
</evidence>
<dbReference type="PANTHER" id="PTHR42928">
    <property type="entry name" value="TRICARBOXYLATE-BINDING PROTEIN"/>
    <property type="match status" value="1"/>
</dbReference>
<dbReference type="RefSeq" id="WP_164694298.1">
    <property type="nucleotide sequence ID" value="NZ_JAAIKB010000003.1"/>
</dbReference>
<dbReference type="SUPFAM" id="SSF53850">
    <property type="entry name" value="Periplasmic binding protein-like II"/>
    <property type="match status" value="1"/>
</dbReference>
<dbReference type="InterPro" id="IPR042100">
    <property type="entry name" value="Bug_dom1"/>
</dbReference>
<accession>A0A6M1LJT7</accession>
<keyword evidence="2" id="KW-0732">Signal</keyword>
<comment type="similarity">
    <text evidence="1">Belongs to the UPF0065 (bug) family.</text>
</comment>
<dbReference type="Proteomes" id="UP000475385">
    <property type="component" value="Unassembled WGS sequence"/>
</dbReference>
<reference evidence="3 4" key="2">
    <citation type="submission" date="2020-03" db="EMBL/GenBank/DDBJ databases">
        <title>Roseomonas stagni sp. nov., isolated from pond water in Japan.</title>
        <authorList>
            <person name="Furuhata K."/>
            <person name="Miyamoto H."/>
            <person name="Goto K."/>
        </authorList>
    </citation>
    <scope>NUCLEOTIDE SEQUENCE [LARGE SCALE GENOMIC DNA]</scope>
    <source>
        <strain evidence="3 4">PeD5</strain>
    </source>
</reference>
<gene>
    <name evidence="3" type="ORF">G3576_10280</name>
</gene>
<sequence>MLRRTMLAAGLGLPALIQARPGQAQATGGAWPNRAVTIVEGYPPGGVTDLASRAVAERMAREFGVPVVVDNRPGAATSVAATYVARSRPDGYTLAMGTTTLAINQTLQPTLTPRDPGRELDPIGMVFRTPFILHVHPSIPARSTAELIDYAKANPGKLLFASPGTGAVSHLCLELFKARAGIDIVHVPYRGGAPAALDLRAGRVHAMFQAPQEAAPTLREGATRGLSVTAPTRLADYPALPPINEIIPGFEVFFWQGLFAPAGTPAAVIDRAGAALRAATDDAANRARLAEQGVELVSGDAEMLRQTLAADTARWGSVIRDAGIKLE</sequence>
<protein>
    <submittedName>
        <fullName evidence="3">Tripartite tricarboxylate transporter substrate binding protein</fullName>
    </submittedName>
</protein>
<evidence type="ECO:0000313" key="4">
    <source>
        <dbReference type="Proteomes" id="UP000475385"/>
    </source>
</evidence>
<organism evidence="3 4">
    <name type="scientific">Falsiroseomonas algicola</name>
    <dbReference type="NCBI Taxonomy" id="2716930"/>
    <lineage>
        <taxon>Bacteria</taxon>
        <taxon>Pseudomonadati</taxon>
        <taxon>Pseudomonadota</taxon>
        <taxon>Alphaproteobacteria</taxon>
        <taxon>Acetobacterales</taxon>
        <taxon>Roseomonadaceae</taxon>
        <taxon>Falsiroseomonas</taxon>
    </lineage>
</organism>
<dbReference type="Gene3D" id="3.40.190.150">
    <property type="entry name" value="Bordetella uptake gene, domain 1"/>
    <property type="match status" value="1"/>
</dbReference>
<reference evidence="3 4" key="1">
    <citation type="submission" date="2020-02" db="EMBL/GenBank/DDBJ databases">
        <authorList>
            <person name="Kim H.M."/>
            <person name="Jeon C.O."/>
        </authorList>
    </citation>
    <scope>NUCLEOTIDE SEQUENCE [LARGE SCALE GENOMIC DNA]</scope>
    <source>
        <strain evidence="3 4">PeD5</strain>
    </source>
</reference>
<comment type="caution">
    <text evidence="3">The sequence shown here is derived from an EMBL/GenBank/DDBJ whole genome shotgun (WGS) entry which is preliminary data.</text>
</comment>
<dbReference type="Pfam" id="PF03401">
    <property type="entry name" value="TctC"/>
    <property type="match status" value="1"/>
</dbReference>
<dbReference type="PIRSF" id="PIRSF017082">
    <property type="entry name" value="YflP"/>
    <property type="match status" value="1"/>
</dbReference>
<dbReference type="PANTHER" id="PTHR42928:SF5">
    <property type="entry name" value="BLR1237 PROTEIN"/>
    <property type="match status" value="1"/>
</dbReference>
<name>A0A6M1LJT7_9PROT</name>
<dbReference type="EMBL" id="JAAIKB010000003">
    <property type="protein sequence ID" value="NGM20402.1"/>
    <property type="molecule type" value="Genomic_DNA"/>
</dbReference>
<dbReference type="AlphaFoldDB" id="A0A6M1LJT7"/>
<feature type="chain" id="PRO_5026776559" evidence="2">
    <location>
        <begin position="27"/>
        <end position="327"/>
    </location>
</feature>
<dbReference type="Gene3D" id="3.40.190.10">
    <property type="entry name" value="Periplasmic binding protein-like II"/>
    <property type="match status" value="1"/>
</dbReference>
<evidence type="ECO:0000256" key="1">
    <source>
        <dbReference type="ARBA" id="ARBA00006987"/>
    </source>
</evidence>
<dbReference type="InterPro" id="IPR005064">
    <property type="entry name" value="BUG"/>
</dbReference>
<evidence type="ECO:0000256" key="2">
    <source>
        <dbReference type="SAM" id="SignalP"/>
    </source>
</evidence>
<keyword evidence="4" id="KW-1185">Reference proteome</keyword>
<proteinExistence type="inferred from homology"/>
<feature type="signal peptide" evidence="2">
    <location>
        <begin position="1"/>
        <end position="26"/>
    </location>
</feature>